<keyword evidence="7 8" id="KW-0998">Cell outer membrane</keyword>
<dbReference type="InterPro" id="IPR037066">
    <property type="entry name" value="Plug_dom_sf"/>
</dbReference>
<keyword evidence="2 8" id="KW-0813">Transport</keyword>
<name>A0ABV5F6S8_9FLAO</name>
<dbReference type="Gene3D" id="2.170.130.10">
    <property type="entry name" value="TonB-dependent receptor, plug domain"/>
    <property type="match status" value="1"/>
</dbReference>
<dbReference type="NCBIfam" id="TIGR04056">
    <property type="entry name" value="OMP_RagA_SusC"/>
    <property type="match status" value="1"/>
</dbReference>
<dbReference type="Proteomes" id="UP001589605">
    <property type="component" value="Unassembled WGS sequence"/>
</dbReference>
<keyword evidence="3 8" id="KW-1134">Transmembrane beta strand</keyword>
<keyword evidence="6 8" id="KW-0472">Membrane</keyword>
<evidence type="ECO:0000256" key="2">
    <source>
        <dbReference type="ARBA" id="ARBA00022448"/>
    </source>
</evidence>
<evidence type="ECO:0000256" key="9">
    <source>
        <dbReference type="RuleBase" id="RU003357"/>
    </source>
</evidence>
<keyword evidence="5 9" id="KW-0798">TonB box</keyword>
<evidence type="ECO:0000313" key="12">
    <source>
        <dbReference type="EMBL" id="MFB9054818.1"/>
    </source>
</evidence>
<keyword evidence="4 8" id="KW-0812">Transmembrane</keyword>
<evidence type="ECO:0000256" key="5">
    <source>
        <dbReference type="ARBA" id="ARBA00023077"/>
    </source>
</evidence>
<comment type="similarity">
    <text evidence="8 9">Belongs to the TonB-dependent receptor family.</text>
</comment>
<evidence type="ECO:0000259" key="11">
    <source>
        <dbReference type="Pfam" id="PF07715"/>
    </source>
</evidence>
<dbReference type="PROSITE" id="PS52016">
    <property type="entry name" value="TONB_DEPENDENT_REC_3"/>
    <property type="match status" value="1"/>
</dbReference>
<dbReference type="InterPro" id="IPR012910">
    <property type="entry name" value="Plug_dom"/>
</dbReference>
<comment type="caution">
    <text evidence="12">The sequence shown here is derived from an EMBL/GenBank/DDBJ whole genome shotgun (WGS) entry which is preliminary data.</text>
</comment>
<keyword evidence="13" id="KW-1185">Reference proteome</keyword>
<dbReference type="NCBIfam" id="TIGR04057">
    <property type="entry name" value="SusC_RagA_signa"/>
    <property type="match status" value="1"/>
</dbReference>
<feature type="domain" description="TonB-dependent receptor plug" evidence="11">
    <location>
        <begin position="120"/>
        <end position="227"/>
    </location>
</feature>
<dbReference type="Pfam" id="PF07715">
    <property type="entry name" value="Plug"/>
    <property type="match status" value="1"/>
</dbReference>
<evidence type="ECO:0000256" key="4">
    <source>
        <dbReference type="ARBA" id="ARBA00022692"/>
    </source>
</evidence>
<evidence type="ECO:0000313" key="13">
    <source>
        <dbReference type="Proteomes" id="UP001589605"/>
    </source>
</evidence>
<dbReference type="InterPro" id="IPR036942">
    <property type="entry name" value="Beta-barrel_TonB_sf"/>
</dbReference>
<dbReference type="SUPFAM" id="SSF49464">
    <property type="entry name" value="Carboxypeptidase regulatory domain-like"/>
    <property type="match status" value="1"/>
</dbReference>
<dbReference type="Gene3D" id="2.40.170.20">
    <property type="entry name" value="TonB-dependent receptor, beta-barrel domain"/>
    <property type="match status" value="1"/>
</dbReference>
<comment type="subcellular location">
    <subcellularLocation>
        <location evidence="1 8">Cell outer membrane</location>
        <topology evidence="1 8">Multi-pass membrane protein</topology>
    </subcellularLocation>
</comment>
<dbReference type="SUPFAM" id="SSF56935">
    <property type="entry name" value="Porins"/>
    <property type="match status" value="1"/>
</dbReference>
<evidence type="ECO:0000256" key="6">
    <source>
        <dbReference type="ARBA" id="ARBA00023136"/>
    </source>
</evidence>
<dbReference type="RefSeq" id="WP_382384456.1">
    <property type="nucleotide sequence ID" value="NZ_JBHMEZ010000032.1"/>
</dbReference>
<reference evidence="12 13" key="1">
    <citation type="submission" date="2024-09" db="EMBL/GenBank/DDBJ databases">
        <authorList>
            <person name="Sun Q."/>
            <person name="Mori K."/>
        </authorList>
    </citation>
    <scope>NUCLEOTIDE SEQUENCE [LARGE SCALE GENOMIC DNA]</scope>
    <source>
        <strain evidence="12 13">CECT 8286</strain>
    </source>
</reference>
<dbReference type="Gene3D" id="2.60.40.1120">
    <property type="entry name" value="Carboxypeptidase-like, regulatory domain"/>
    <property type="match status" value="1"/>
</dbReference>
<dbReference type="EMBL" id="JBHMEZ010000032">
    <property type="protein sequence ID" value="MFB9054818.1"/>
    <property type="molecule type" value="Genomic_DNA"/>
</dbReference>
<organism evidence="12 13">
    <name type="scientific">Formosa undariae</name>
    <dbReference type="NCBI Taxonomy" id="1325436"/>
    <lineage>
        <taxon>Bacteria</taxon>
        <taxon>Pseudomonadati</taxon>
        <taxon>Bacteroidota</taxon>
        <taxon>Flavobacteriia</taxon>
        <taxon>Flavobacteriales</taxon>
        <taxon>Flavobacteriaceae</taxon>
        <taxon>Formosa</taxon>
    </lineage>
</organism>
<evidence type="ECO:0000256" key="1">
    <source>
        <dbReference type="ARBA" id="ARBA00004571"/>
    </source>
</evidence>
<dbReference type="Pfam" id="PF13715">
    <property type="entry name" value="CarbopepD_reg_2"/>
    <property type="match status" value="1"/>
</dbReference>
<accession>A0ABV5F6S8</accession>
<evidence type="ECO:0000256" key="7">
    <source>
        <dbReference type="ARBA" id="ARBA00023237"/>
    </source>
</evidence>
<evidence type="ECO:0000259" key="10">
    <source>
        <dbReference type="Pfam" id="PF00593"/>
    </source>
</evidence>
<feature type="domain" description="TonB-dependent receptor-like beta-barrel" evidence="10">
    <location>
        <begin position="441"/>
        <end position="854"/>
    </location>
</feature>
<protein>
    <submittedName>
        <fullName evidence="12">SusC/RagA family TonB-linked outer membrane protein</fullName>
    </submittedName>
</protein>
<dbReference type="Pfam" id="PF00593">
    <property type="entry name" value="TonB_dep_Rec_b-barrel"/>
    <property type="match status" value="1"/>
</dbReference>
<sequence length="1065" mass="118018">MKEKNRFKYKQKFYNLLLLFFMGTIGMMAQTIAGTLNSKDGPMPGASVSQKGTSNGVVTDFDGKFKIRLAEGEKTLVFSYIGYKSVEVIVGNETVLDVIIEEDTETLDEVVIVGYGTQKKVNLTGAVSVVGKEALTDRPVANVQQALQGASPNLQITTSDSSGEPGASMNMSIRGLTSLEGDSSPFVLIDGIPMDINDIDPNDIESISILKDVAASAIYGARAAYGVILITTKNGVGSKGVKVSYSTNFAITSLLNMPQNADALSFAHTMNHSSINAGGSGYFDTDALNRIAQNMAEPGSAPGVLPTADGLNWDIGVQGLNSSDATDWESVLFKKNSYRKKHNISLSGGNEDISFYLAGGFYDEDGMLKIGNDFFKRYNLDAKIHAKISSWMKVSLLTKYNYEEQEYPTHPVYGRSYTILEMTRLKPTKPLYYPGTDVYTGTIGEQEVWRGSDKYRQLVFSPRLTLEPIKNWITNVEVNYRTNDNSVQSSYGAVAGAVPDGTGGSIITYSNQANTAYDSNLYTNTYLSPNIYTNYNKSFGNHNFGLMMGYQHETYSYSNLMVQANYLLSGLIPSISTSVGEVTSNFSSDNDEDEKGHWSTQGVFGRFNYNYKEKYLFEMNVRRDGSSRFEPDSRWGTFPSFSAGWVFSKESFYPLKDQIDFFKIRGSYGSIGNQNVDNYLYVPTMSVSQSSYLFGGEPLWTVGLPNISSVDLTWEKVTTMDFGLDIKSFNNRLALTFDWYESRTNNLVGPGQVLPVILGAEVPKVNAGEITTRGWELELSWQNTSGDFNYGITGALSDYKSKITQYNNPTNILTTYYEGMDIGEIWGLETSGLFQSVAEVDDWTVDQSYLYSGEWLPGDVRYLDQNNNNVLDIGDNTKDNPGDKKVIGNNTPRYQFGFTFNAGYKGFDVSFLVQGVGKRDLDLRGLGTFRGPANGPLHANVYTEHLDFWRDETSPLGANPDGYFPNAYSQYTGQNEKNYGLPTTRYLQNGAYVRLKNAQIGFTLPKGVSDKIKISKARIYLSGENLLTFTDLMIFDPEAFSGRQTRVGDQYPLSQVFSLGLNVNF</sequence>
<evidence type="ECO:0000256" key="3">
    <source>
        <dbReference type="ARBA" id="ARBA00022452"/>
    </source>
</evidence>
<dbReference type="InterPro" id="IPR008969">
    <property type="entry name" value="CarboxyPept-like_regulatory"/>
</dbReference>
<gene>
    <name evidence="12" type="ORF">ACFFVB_17135</name>
</gene>
<dbReference type="InterPro" id="IPR023996">
    <property type="entry name" value="TonB-dep_OMP_SusC/RagA"/>
</dbReference>
<proteinExistence type="inferred from homology"/>
<evidence type="ECO:0000256" key="8">
    <source>
        <dbReference type="PROSITE-ProRule" id="PRU01360"/>
    </source>
</evidence>
<dbReference type="InterPro" id="IPR000531">
    <property type="entry name" value="Beta-barrel_TonB"/>
</dbReference>
<dbReference type="InterPro" id="IPR039426">
    <property type="entry name" value="TonB-dep_rcpt-like"/>
</dbReference>
<dbReference type="InterPro" id="IPR023997">
    <property type="entry name" value="TonB-dep_OMP_SusC/RagA_CS"/>
</dbReference>